<accession>A0ABP0KKF0</accession>
<keyword evidence="3" id="KW-0472">Membrane</keyword>
<feature type="compositionally biased region" description="Basic and acidic residues" evidence="2">
    <location>
        <begin position="457"/>
        <end position="489"/>
    </location>
</feature>
<keyword evidence="3" id="KW-1133">Transmembrane helix</keyword>
<evidence type="ECO:0000313" key="5">
    <source>
        <dbReference type="EMBL" id="CAK9027296.1"/>
    </source>
</evidence>
<feature type="region of interest" description="Disordered" evidence="2">
    <location>
        <begin position="457"/>
        <end position="499"/>
    </location>
</feature>
<feature type="transmembrane region" description="Helical" evidence="3">
    <location>
        <begin position="421"/>
        <end position="443"/>
    </location>
</feature>
<keyword evidence="6" id="KW-1185">Reference proteome</keyword>
<proteinExistence type="predicted"/>
<keyword evidence="1" id="KW-0175">Coiled coil</keyword>
<feature type="transmembrane region" description="Helical" evidence="3">
    <location>
        <begin position="38"/>
        <end position="57"/>
    </location>
</feature>
<reference evidence="5 6" key="1">
    <citation type="submission" date="2024-02" db="EMBL/GenBank/DDBJ databases">
        <authorList>
            <person name="Chen Y."/>
            <person name="Shah S."/>
            <person name="Dougan E. K."/>
            <person name="Thang M."/>
            <person name="Chan C."/>
        </authorList>
    </citation>
    <scope>NUCLEOTIDE SEQUENCE [LARGE SCALE GENOMIC DNA]</scope>
</reference>
<comment type="caution">
    <text evidence="5">The sequence shown here is derived from an EMBL/GenBank/DDBJ whole genome shotgun (WGS) entry which is preliminary data.</text>
</comment>
<evidence type="ECO:0000256" key="4">
    <source>
        <dbReference type="SAM" id="SignalP"/>
    </source>
</evidence>
<dbReference type="PANTHER" id="PTHR32083:SF48">
    <property type="entry name" value="TRANS-GOLGI NETWORK-LOCALIZED SYP41-INTERACTING PROTEIN 1"/>
    <property type="match status" value="1"/>
</dbReference>
<evidence type="ECO:0000256" key="1">
    <source>
        <dbReference type="ARBA" id="ARBA00023054"/>
    </source>
</evidence>
<dbReference type="Proteomes" id="UP001642484">
    <property type="component" value="Unassembled WGS sequence"/>
</dbReference>
<gene>
    <name evidence="5" type="ORF">CCMP2556_LOCUS16708</name>
</gene>
<feature type="transmembrane region" description="Helical" evidence="3">
    <location>
        <begin position="353"/>
        <end position="372"/>
    </location>
</feature>
<dbReference type="PANTHER" id="PTHR32083">
    <property type="entry name" value="CILIA AND FLAGELLA-ASSOCIATED PROTEIN 58-RELATED"/>
    <property type="match status" value="1"/>
</dbReference>
<evidence type="ECO:0000256" key="2">
    <source>
        <dbReference type="SAM" id="MobiDB-lite"/>
    </source>
</evidence>
<name>A0ABP0KKF0_9DINO</name>
<keyword evidence="4" id="KW-0732">Signal</keyword>
<sequence>MLRESSTYLGAILFCVFFSLEGCDVETKEDVDRMVSSWLALAFGFTFPPLLFLYIAWKECGKGRKKKTDKFITAGLSMFGLLSIIMWVLYVGFAASKTCERLYALEPQSCPVQEWIRPLPPGFSAEECCSTAQVKSTTEIDAINTTMTTSTTSAWCPLGLFGDSCEKHVAVFNDSKLCLEEYVDAPLCEGLIYASADSSLCSSSCNAWKRIFEATAVMYEAELGDLMVDAVGLAYAIVLGFYFWRKGEEAVAKIRSILILCMLGNFLADFVLEVTVVASVSEARVFMDQVKNGFCFSQGDGYDTIVKLAEAVDWVSRFAVLNVVLAVVGAACDLGQGFSELKDRESLTLTTQVFTGIAALAEFVIGFVSFLANTIELKTGLEAMQKAALGLHDLEQGFACFVRHPDLPRIEAPMIGTSGPFWLIAFPAILVALSFSMVVPCMYRGYLARIAQEEKDKRVRTAQAKQEREDTEKKEKEDREHQLEERTDEVNDLSGKLTNAEADLVKERKKVEQKEEELQKAKADLVNERKKVEHKEGELQKAKADLVKERTKVEQKEGELQKAKADLVNERKQVEQKEEELQKAKADLVKERTKVEQKEGELQKAKADLVKERTKVEQKEGELETMKKARRAAEDKLSTKDVAISLVDDNALRR</sequence>
<protein>
    <submittedName>
        <fullName evidence="5">Uncharacterized protein</fullName>
    </submittedName>
</protein>
<feature type="transmembrane region" description="Helical" evidence="3">
    <location>
        <begin position="69"/>
        <end position="93"/>
    </location>
</feature>
<feature type="chain" id="PRO_5046216477" evidence="4">
    <location>
        <begin position="23"/>
        <end position="654"/>
    </location>
</feature>
<dbReference type="EMBL" id="CAXAMN010008991">
    <property type="protein sequence ID" value="CAK9027296.1"/>
    <property type="molecule type" value="Genomic_DNA"/>
</dbReference>
<organism evidence="5 6">
    <name type="scientific">Durusdinium trenchii</name>
    <dbReference type="NCBI Taxonomy" id="1381693"/>
    <lineage>
        <taxon>Eukaryota</taxon>
        <taxon>Sar</taxon>
        <taxon>Alveolata</taxon>
        <taxon>Dinophyceae</taxon>
        <taxon>Suessiales</taxon>
        <taxon>Symbiodiniaceae</taxon>
        <taxon>Durusdinium</taxon>
    </lineage>
</organism>
<feature type="signal peptide" evidence="4">
    <location>
        <begin position="1"/>
        <end position="22"/>
    </location>
</feature>
<evidence type="ECO:0000256" key="3">
    <source>
        <dbReference type="SAM" id="Phobius"/>
    </source>
</evidence>
<evidence type="ECO:0000313" key="6">
    <source>
        <dbReference type="Proteomes" id="UP001642484"/>
    </source>
</evidence>
<keyword evidence="3" id="KW-0812">Transmembrane</keyword>